<sequence length="176" mass="19767">MRRKREVKARVDLAAAALCIEWGWREAKRGKRPKWYVGCWLGGFEWPIFVGVDGFAYGKTVFGGTFEEAISRQACRYLVVRLRKRCGGVRAGYLVVRLAKRCGGVRCVALSVYCHAASAPKRKQRRIVVLRTALDLAPASVQAEKEAKWYVGSWLAGFEWPIFVEVDGFAYGKTGS</sequence>
<dbReference type="GeneID" id="25274295"/>
<proteinExistence type="predicted"/>
<reference evidence="1" key="1">
    <citation type="submission" date="2013-10" db="EMBL/GenBank/DDBJ databases">
        <title>Genomic analysis of the causative agents of coccidiosis in chickens.</title>
        <authorList>
            <person name="Reid A.J."/>
            <person name="Blake D."/>
            <person name="Billington K."/>
            <person name="Browne H."/>
            <person name="Dunn M."/>
            <person name="Hung S."/>
            <person name="Kawahara F."/>
            <person name="Miranda-Saavedra D."/>
            <person name="Mourier T."/>
            <person name="Nagra H."/>
            <person name="Otto T.D."/>
            <person name="Rawlings N."/>
            <person name="Sanchez A."/>
            <person name="Sanders M."/>
            <person name="Subramaniam C."/>
            <person name="Tay Y."/>
            <person name="Dear P."/>
            <person name="Doerig C."/>
            <person name="Gruber A."/>
            <person name="Parkinson J."/>
            <person name="Shirley M."/>
            <person name="Wan K.L."/>
            <person name="Berriman M."/>
            <person name="Tomley F."/>
            <person name="Pain A."/>
        </authorList>
    </citation>
    <scope>NUCLEOTIDE SEQUENCE</scope>
    <source>
        <strain evidence="1">Houghton</strain>
    </source>
</reference>
<reference evidence="1" key="2">
    <citation type="submission" date="2013-10" db="EMBL/GenBank/DDBJ databases">
        <authorList>
            <person name="Aslett M."/>
        </authorList>
    </citation>
    <scope>NUCLEOTIDE SEQUENCE</scope>
    <source>
        <strain evidence="1">Houghton</strain>
    </source>
</reference>
<keyword evidence="2" id="KW-1185">Reference proteome</keyword>
<dbReference type="Proteomes" id="UP000018050">
    <property type="component" value="Unassembled WGS sequence"/>
</dbReference>
<evidence type="ECO:0000313" key="2">
    <source>
        <dbReference type="Proteomes" id="UP000018050"/>
    </source>
</evidence>
<organism evidence="1 2">
    <name type="scientific">Eimeria acervulina</name>
    <name type="common">Coccidian parasite</name>
    <dbReference type="NCBI Taxonomy" id="5801"/>
    <lineage>
        <taxon>Eukaryota</taxon>
        <taxon>Sar</taxon>
        <taxon>Alveolata</taxon>
        <taxon>Apicomplexa</taxon>
        <taxon>Conoidasida</taxon>
        <taxon>Coccidia</taxon>
        <taxon>Eucoccidiorida</taxon>
        <taxon>Eimeriorina</taxon>
        <taxon>Eimeriidae</taxon>
        <taxon>Eimeria</taxon>
    </lineage>
</organism>
<gene>
    <name evidence="1" type="ORF">EAH_00062250</name>
</gene>
<dbReference type="RefSeq" id="XP_013248716.1">
    <property type="nucleotide sequence ID" value="XM_013393262.1"/>
</dbReference>
<dbReference type="VEuPathDB" id="ToxoDB:EAH_00062250"/>
<dbReference type="EMBL" id="HG671736">
    <property type="protein sequence ID" value="CDI81617.1"/>
    <property type="molecule type" value="Genomic_DNA"/>
</dbReference>
<name>U6GPY5_EIMAC</name>
<accession>U6GPY5</accession>
<dbReference type="AlphaFoldDB" id="U6GPY5"/>
<protein>
    <submittedName>
        <fullName evidence="1">Uncharacterized protein</fullName>
    </submittedName>
</protein>
<evidence type="ECO:0000313" key="1">
    <source>
        <dbReference type="EMBL" id="CDI81617.1"/>
    </source>
</evidence>